<reference evidence="1" key="1">
    <citation type="submission" date="2016-01" db="EMBL/GenBank/DDBJ databases">
        <title>Acinetobacter baumannii genomic island 1 (AGI1) a novel antibiotic resistance island found in ST25 A. baumannii.</title>
        <authorList>
            <person name="Hamidian M."/>
            <person name="Hall R.M."/>
        </authorList>
    </citation>
    <scope>NUCLEOTIDE SEQUENCE</scope>
    <source>
        <strain evidence="1">D4</strain>
    </source>
</reference>
<dbReference type="PANTHER" id="PTHR36455:SF1">
    <property type="entry name" value="BLR8292 PROTEIN"/>
    <property type="match status" value="1"/>
</dbReference>
<organism evidence="1">
    <name type="scientific">Acinetobacter baumannii</name>
    <dbReference type="NCBI Taxonomy" id="470"/>
    <lineage>
        <taxon>Bacteria</taxon>
        <taxon>Pseudomonadati</taxon>
        <taxon>Pseudomonadota</taxon>
        <taxon>Gammaproteobacteria</taxon>
        <taxon>Moraxellales</taxon>
        <taxon>Moraxellaceae</taxon>
        <taxon>Acinetobacter</taxon>
        <taxon>Acinetobacter calcoaceticus/baumannii complex</taxon>
    </lineage>
</organism>
<dbReference type="InterPro" id="IPR008878">
    <property type="entry name" value="Transposase_IS66_Orf2"/>
</dbReference>
<dbReference type="RefSeq" id="WP_000470479.1">
    <property type="nucleotide sequence ID" value="NZ_CAJHFC010000042.1"/>
</dbReference>
<name>A0A0B4S3J3_ACIBA</name>
<protein>
    <submittedName>
        <fullName evidence="1">OrfB</fullName>
    </submittedName>
</protein>
<evidence type="ECO:0000313" key="1">
    <source>
        <dbReference type="EMBL" id="AIZ49225.1"/>
    </source>
</evidence>
<dbReference type="EMBL" id="KP054476">
    <property type="protein sequence ID" value="AIZ49225.1"/>
    <property type="molecule type" value="Genomic_DNA"/>
</dbReference>
<dbReference type="Pfam" id="PF05717">
    <property type="entry name" value="TnpB_IS66"/>
    <property type="match status" value="1"/>
</dbReference>
<accession>A0A0B4S3J3</accession>
<dbReference type="PANTHER" id="PTHR36455">
    <property type="match status" value="1"/>
</dbReference>
<dbReference type="NCBIfam" id="NF033819">
    <property type="entry name" value="IS66_TnpB"/>
    <property type="match status" value="1"/>
</dbReference>
<dbReference type="AlphaFoldDB" id="A0A0B4S3J3"/>
<proteinExistence type="predicted"/>
<gene>
    <name evidence="1" type="primary">orfB</name>
</gene>
<sequence>MFIPAANQKIWLCTTPVDMRKSFNGLSALVRNKLCHNPQSGQYFVFINARKTQMKVLYFESSGYCVWAKRLEQGQFPVKPHPSGIQSLTGCTLQMIVDGITVLRHKQAKRYGQSSA</sequence>